<dbReference type="PANTHER" id="PTHR38847:SF1">
    <property type="entry name" value="PSEUDOURIDINE SYNTHASE RSUA_RLUA-LIKE DOMAIN-CONTAINING PROTEIN"/>
    <property type="match status" value="1"/>
</dbReference>
<dbReference type="PANTHER" id="PTHR38847">
    <property type="match status" value="1"/>
</dbReference>
<dbReference type="InParanoid" id="K3WZ62"/>
<dbReference type="EnsemblProtists" id="PYU1_T010261">
    <property type="protein sequence ID" value="PYU1_T010261"/>
    <property type="gene ID" value="PYU1_G010241"/>
</dbReference>
<name>K3WZ62_GLOUD</name>
<dbReference type="HOGENOM" id="CLU_083369_2_0_1"/>
<keyword evidence="3" id="KW-1185">Reference proteome</keyword>
<keyword evidence="1" id="KW-0732">Signal</keyword>
<dbReference type="eggNOG" id="ENOG502S2I0">
    <property type="taxonomic scope" value="Eukaryota"/>
</dbReference>
<feature type="chain" id="PRO_5003868376" description="DUF4360 domain-containing protein" evidence="1">
    <location>
        <begin position="26"/>
        <end position="212"/>
    </location>
</feature>
<evidence type="ECO:0000313" key="2">
    <source>
        <dbReference type="EnsemblProtists" id="PYU1_T010261"/>
    </source>
</evidence>
<reference evidence="3" key="2">
    <citation type="submission" date="2010-04" db="EMBL/GenBank/DDBJ databases">
        <authorList>
            <person name="Buell R."/>
            <person name="Hamilton J."/>
            <person name="Hostetler J."/>
        </authorList>
    </citation>
    <scope>NUCLEOTIDE SEQUENCE [LARGE SCALE GENOMIC DNA]</scope>
    <source>
        <strain evidence="3">DAOM:BR144</strain>
    </source>
</reference>
<accession>K3WZ62</accession>
<feature type="signal peptide" evidence="1">
    <location>
        <begin position="1"/>
        <end position="25"/>
    </location>
</feature>
<dbReference type="EMBL" id="GL376623">
    <property type="status" value="NOT_ANNOTATED_CDS"/>
    <property type="molecule type" value="Genomic_DNA"/>
</dbReference>
<evidence type="ECO:0008006" key="4">
    <source>
        <dbReference type="Google" id="ProtNLM"/>
    </source>
</evidence>
<evidence type="ECO:0000256" key="1">
    <source>
        <dbReference type="SAM" id="SignalP"/>
    </source>
</evidence>
<organism evidence="2 3">
    <name type="scientific">Globisporangium ultimum (strain ATCC 200006 / CBS 805.95 / DAOM BR144)</name>
    <name type="common">Pythium ultimum</name>
    <dbReference type="NCBI Taxonomy" id="431595"/>
    <lineage>
        <taxon>Eukaryota</taxon>
        <taxon>Sar</taxon>
        <taxon>Stramenopiles</taxon>
        <taxon>Oomycota</taxon>
        <taxon>Peronosporomycetes</taxon>
        <taxon>Pythiales</taxon>
        <taxon>Pythiaceae</taxon>
        <taxon>Globisporangium</taxon>
    </lineage>
</organism>
<dbReference type="Pfam" id="PF14273">
    <property type="entry name" value="DUF4360"/>
    <property type="match status" value="1"/>
</dbReference>
<dbReference type="VEuPathDB" id="FungiDB:PYU1_G010241"/>
<reference evidence="2" key="3">
    <citation type="submission" date="2015-02" db="UniProtKB">
        <authorList>
            <consortium name="EnsemblProtists"/>
        </authorList>
    </citation>
    <scope>IDENTIFICATION</scope>
    <source>
        <strain evidence="2">DAOM BR144</strain>
    </source>
</reference>
<dbReference type="InterPro" id="IPR025649">
    <property type="entry name" value="DUF4360"/>
</dbReference>
<dbReference type="OMA" id="FKQIVHV"/>
<proteinExistence type="predicted"/>
<dbReference type="AlphaFoldDB" id="K3WZ62"/>
<dbReference type="Proteomes" id="UP000019132">
    <property type="component" value="Unassembled WGS sequence"/>
</dbReference>
<evidence type="ECO:0000313" key="3">
    <source>
        <dbReference type="Proteomes" id="UP000019132"/>
    </source>
</evidence>
<reference evidence="3" key="1">
    <citation type="journal article" date="2010" name="Genome Biol.">
        <title>Genome sequence of the necrotrophic plant pathogen Pythium ultimum reveals original pathogenicity mechanisms and effector repertoire.</title>
        <authorList>
            <person name="Levesque C.A."/>
            <person name="Brouwer H."/>
            <person name="Cano L."/>
            <person name="Hamilton J.P."/>
            <person name="Holt C."/>
            <person name="Huitema E."/>
            <person name="Raffaele S."/>
            <person name="Robideau G.P."/>
            <person name="Thines M."/>
            <person name="Win J."/>
            <person name="Zerillo M.M."/>
            <person name="Beakes G.W."/>
            <person name="Boore J.L."/>
            <person name="Busam D."/>
            <person name="Dumas B."/>
            <person name="Ferriera S."/>
            <person name="Fuerstenberg S.I."/>
            <person name="Gachon C.M."/>
            <person name="Gaulin E."/>
            <person name="Govers F."/>
            <person name="Grenville-Briggs L."/>
            <person name="Horner N."/>
            <person name="Hostetler J."/>
            <person name="Jiang R.H."/>
            <person name="Johnson J."/>
            <person name="Krajaejun T."/>
            <person name="Lin H."/>
            <person name="Meijer H.J."/>
            <person name="Moore B."/>
            <person name="Morris P."/>
            <person name="Phuntmart V."/>
            <person name="Puiu D."/>
            <person name="Shetty J."/>
            <person name="Stajich J.E."/>
            <person name="Tripathy S."/>
            <person name="Wawra S."/>
            <person name="van West P."/>
            <person name="Whitty B.R."/>
            <person name="Coutinho P.M."/>
            <person name="Henrissat B."/>
            <person name="Martin F."/>
            <person name="Thomas P.D."/>
            <person name="Tyler B.M."/>
            <person name="De Vries R.P."/>
            <person name="Kamoun S."/>
            <person name="Yandell M."/>
            <person name="Tisserat N."/>
            <person name="Buell C.R."/>
        </authorList>
    </citation>
    <scope>NUCLEOTIDE SEQUENCE</scope>
    <source>
        <strain evidence="3">DAOM:BR144</strain>
    </source>
</reference>
<protein>
    <recommendedName>
        <fullName evidence="4">DUF4360 domain-containing protein</fullName>
    </recommendedName>
</protein>
<sequence>MRLGPDNIVAVVLAFMSFFCGLGGAKNASEPVYTIGTLTIAGTGCPPNTVEAVTSSDATGVSVIFSAFQASTDGTRTRQRQSCNIAVPIQAHPGQSIGLFKVDYRGYVYVPNIPEASASFSSEYFFAGQTGIKVKRKFNPGDEQDIFESNSINFQSIIWSPCGGSTNFRINTAIAAVKPVNSHEDVLIMIDSADSTVKGSIQVAVATRECVV</sequence>